<dbReference type="PANTHER" id="PTHR11697">
    <property type="entry name" value="GENERAL TRANSCRIPTION FACTOR 2-RELATED ZINC FINGER PROTEIN"/>
    <property type="match status" value="1"/>
</dbReference>
<dbReference type="GO" id="GO:0046983">
    <property type="term" value="F:protein dimerization activity"/>
    <property type="evidence" value="ECO:0007669"/>
    <property type="project" value="InterPro"/>
</dbReference>
<evidence type="ECO:0000313" key="3">
    <source>
        <dbReference type="Proteomes" id="UP001172457"/>
    </source>
</evidence>
<dbReference type="EMBL" id="JARYMX010000008">
    <property type="protein sequence ID" value="KAJ9537419.1"/>
    <property type="molecule type" value="Genomic_DNA"/>
</dbReference>
<feature type="domain" description="HAT C-terminal dimerisation" evidence="1">
    <location>
        <begin position="6"/>
        <end position="55"/>
    </location>
</feature>
<dbReference type="InterPro" id="IPR012337">
    <property type="entry name" value="RNaseH-like_sf"/>
</dbReference>
<evidence type="ECO:0000313" key="2">
    <source>
        <dbReference type="EMBL" id="KAJ9537419.1"/>
    </source>
</evidence>
<dbReference type="Proteomes" id="UP001172457">
    <property type="component" value="Chromosome 8"/>
</dbReference>
<keyword evidence="3" id="KW-1185">Reference proteome</keyword>
<dbReference type="SUPFAM" id="SSF53098">
    <property type="entry name" value="Ribonuclease H-like"/>
    <property type="match status" value="1"/>
</dbReference>
<protein>
    <recommendedName>
        <fullName evidence="1">HAT C-terminal dimerisation domain-containing protein</fullName>
    </recommendedName>
</protein>
<dbReference type="InterPro" id="IPR008906">
    <property type="entry name" value="HATC_C_dom"/>
</dbReference>
<sequence>MVETKKHIIFPKVYFLLKLALILPVATSSVEHAFSALKLIKTSTRNKMGDQFLSDYLVSYIEKLSHQLFTILPIPYQFILGGTRYRFACRLVGTAATPAMVLPPPVLAKRHIWDYENPTIHSFLVRSRGYVVCKIPTGI</sequence>
<reference evidence="2" key="1">
    <citation type="submission" date="2023-03" db="EMBL/GenBank/DDBJ databases">
        <title>Chromosome-scale reference genome and RAD-based genetic map of yellow starthistle (Centaurea solstitialis) reveal putative structural variation and QTLs associated with invader traits.</title>
        <authorList>
            <person name="Reatini B."/>
            <person name="Cang F.A."/>
            <person name="Jiang Q."/>
            <person name="Mckibben M.T.W."/>
            <person name="Barker M.S."/>
            <person name="Rieseberg L.H."/>
            <person name="Dlugosch K.M."/>
        </authorList>
    </citation>
    <scope>NUCLEOTIDE SEQUENCE</scope>
    <source>
        <strain evidence="2">CAN-66</strain>
        <tissue evidence="2">Leaf</tissue>
    </source>
</reference>
<dbReference type="AlphaFoldDB" id="A0AA38S6B5"/>
<dbReference type="InterPro" id="IPR055298">
    <property type="entry name" value="AtLOH3-like"/>
</dbReference>
<evidence type="ECO:0000259" key="1">
    <source>
        <dbReference type="Pfam" id="PF05699"/>
    </source>
</evidence>
<organism evidence="2 3">
    <name type="scientific">Centaurea solstitialis</name>
    <name type="common">yellow star-thistle</name>
    <dbReference type="NCBI Taxonomy" id="347529"/>
    <lineage>
        <taxon>Eukaryota</taxon>
        <taxon>Viridiplantae</taxon>
        <taxon>Streptophyta</taxon>
        <taxon>Embryophyta</taxon>
        <taxon>Tracheophyta</taxon>
        <taxon>Spermatophyta</taxon>
        <taxon>Magnoliopsida</taxon>
        <taxon>eudicotyledons</taxon>
        <taxon>Gunneridae</taxon>
        <taxon>Pentapetalae</taxon>
        <taxon>asterids</taxon>
        <taxon>campanulids</taxon>
        <taxon>Asterales</taxon>
        <taxon>Asteraceae</taxon>
        <taxon>Carduoideae</taxon>
        <taxon>Cardueae</taxon>
        <taxon>Centaureinae</taxon>
        <taxon>Centaurea</taxon>
    </lineage>
</organism>
<comment type="caution">
    <text evidence="2">The sequence shown here is derived from an EMBL/GenBank/DDBJ whole genome shotgun (WGS) entry which is preliminary data.</text>
</comment>
<dbReference type="PANTHER" id="PTHR11697:SF230">
    <property type="entry name" value="ZINC FINGER, MYM DOMAIN CONTAINING 1"/>
    <property type="match status" value="1"/>
</dbReference>
<dbReference type="Pfam" id="PF05699">
    <property type="entry name" value="Dimer_Tnp_hAT"/>
    <property type="match status" value="1"/>
</dbReference>
<accession>A0AA38S6B5</accession>
<name>A0AA38S6B5_9ASTR</name>
<gene>
    <name evidence="2" type="ORF">OSB04_030152</name>
</gene>
<proteinExistence type="predicted"/>